<accession>A0ABW7NCU2</accession>
<dbReference type="InterPro" id="IPR028976">
    <property type="entry name" value="CheC-like_sf"/>
</dbReference>
<dbReference type="SUPFAM" id="SSF103039">
    <property type="entry name" value="CheC-like"/>
    <property type="match status" value="1"/>
</dbReference>
<dbReference type="Gene3D" id="3.40.1550.10">
    <property type="entry name" value="CheC-like"/>
    <property type="match status" value="1"/>
</dbReference>
<keyword evidence="1" id="KW-0145">Chemotaxis</keyword>
<dbReference type="Proteomes" id="UP001610063">
    <property type="component" value="Unassembled WGS sequence"/>
</dbReference>
<gene>
    <name evidence="2" type="ORF">ACHKAR_12620</name>
</gene>
<keyword evidence="3" id="KW-1185">Reference proteome</keyword>
<reference evidence="2 3" key="1">
    <citation type="journal article" date="2013" name="Int. J. Syst. Evol. Microbiol.">
        <title>Marinoscillum luteum sp. nov., isolated from marine sediment.</title>
        <authorList>
            <person name="Cha I.T."/>
            <person name="Park S.J."/>
            <person name="Kim S.J."/>
            <person name="Kim J.G."/>
            <person name="Jung M.Y."/>
            <person name="Shin K.S."/>
            <person name="Kwon K.K."/>
            <person name="Yang S.H."/>
            <person name="Seo Y.S."/>
            <person name="Rhee S.K."/>
        </authorList>
    </citation>
    <scope>NUCLEOTIDE SEQUENCE [LARGE SCALE GENOMIC DNA]</scope>
    <source>
        <strain evidence="2 3">KCTC 23939</strain>
    </source>
</reference>
<sequence length="208" mass="23590">MSATHPNNRLTEEQRELISELIGNAIKKAVQSMEQMLKIRVNASHITYGVGPLTPIPELDLLGRFKAHLVKLVFSGDIRGAFYFVILDHEVDLINTVCLPPEFKSDKRTETKLMKHGFMSEIENVIAALSMKEISEYLGVQLELRVPQIQIMSGNLINEFFEKENKVHKTAFHVKSVLEGVAVNVAPFFIWILDDNFLRILKLNTSEG</sequence>
<organism evidence="2 3">
    <name type="scientific">Marinoscillum luteum</name>
    <dbReference type="NCBI Taxonomy" id="861051"/>
    <lineage>
        <taxon>Bacteria</taxon>
        <taxon>Pseudomonadati</taxon>
        <taxon>Bacteroidota</taxon>
        <taxon>Cytophagia</taxon>
        <taxon>Cytophagales</taxon>
        <taxon>Reichenbachiellaceae</taxon>
        <taxon>Marinoscillum</taxon>
    </lineage>
</organism>
<proteinExistence type="predicted"/>
<evidence type="ECO:0000256" key="1">
    <source>
        <dbReference type="ARBA" id="ARBA00022500"/>
    </source>
</evidence>
<evidence type="ECO:0000313" key="2">
    <source>
        <dbReference type="EMBL" id="MFH6984289.1"/>
    </source>
</evidence>
<dbReference type="EMBL" id="JBIPKE010000017">
    <property type="protein sequence ID" value="MFH6984289.1"/>
    <property type="molecule type" value="Genomic_DNA"/>
</dbReference>
<evidence type="ECO:0008006" key="4">
    <source>
        <dbReference type="Google" id="ProtNLM"/>
    </source>
</evidence>
<evidence type="ECO:0000313" key="3">
    <source>
        <dbReference type="Proteomes" id="UP001610063"/>
    </source>
</evidence>
<comment type="caution">
    <text evidence="2">The sequence shown here is derived from an EMBL/GenBank/DDBJ whole genome shotgun (WGS) entry which is preliminary data.</text>
</comment>
<name>A0ABW7NCU2_9BACT</name>
<dbReference type="RefSeq" id="WP_159584946.1">
    <property type="nucleotide sequence ID" value="NZ_JBIPKE010000017.1"/>
</dbReference>
<protein>
    <recommendedName>
        <fullName evidence="4">CheC-like protein domain-containing protein</fullName>
    </recommendedName>
</protein>